<proteinExistence type="predicted"/>
<dbReference type="Proteomes" id="UP001194414">
    <property type="component" value="Unassembled WGS sequence"/>
</dbReference>
<dbReference type="GO" id="GO:0003723">
    <property type="term" value="F:RNA binding"/>
    <property type="evidence" value="ECO:0007669"/>
    <property type="project" value="InterPro"/>
</dbReference>
<dbReference type="GO" id="GO:0003724">
    <property type="term" value="F:RNA helicase activity"/>
    <property type="evidence" value="ECO:0007669"/>
    <property type="project" value="InterPro"/>
</dbReference>
<evidence type="ECO:0000259" key="2">
    <source>
        <dbReference type="Pfam" id="PF01719"/>
    </source>
</evidence>
<dbReference type="GO" id="GO:0003677">
    <property type="term" value="F:DNA binding"/>
    <property type="evidence" value="ECO:0007669"/>
    <property type="project" value="InterPro"/>
</dbReference>
<dbReference type="AlphaFoldDB" id="A0AAW4DMD5"/>
<dbReference type="SUPFAM" id="SSF52540">
    <property type="entry name" value="P-loop containing nucleoside triphosphate hydrolases"/>
    <property type="match status" value="1"/>
</dbReference>
<dbReference type="GO" id="GO:0005727">
    <property type="term" value="C:extrachromosomal circular DNA"/>
    <property type="evidence" value="ECO:0007669"/>
    <property type="project" value="InterPro"/>
</dbReference>
<dbReference type="InterPro" id="IPR000605">
    <property type="entry name" value="Helicase_SF3_ssDNA/RNA_vir"/>
</dbReference>
<dbReference type="EMBL" id="JACCPP010000002">
    <property type="protein sequence ID" value="MBI1707186.1"/>
    <property type="molecule type" value="Genomic_DNA"/>
</dbReference>
<dbReference type="Pfam" id="PF00910">
    <property type="entry name" value="RNA_helicase"/>
    <property type="match status" value="1"/>
</dbReference>
<evidence type="ECO:0000313" key="4">
    <source>
        <dbReference type="Proteomes" id="UP001194414"/>
    </source>
</evidence>
<dbReference type="Pfam" id="PF01719">
    <property type="entry name" value="Rep_OBD"/>
    <property type="match status" value="1"/>
</dbReference>
<sequence length="359" mass="42030">MKKAQIKRARQFMYMQDYDHLKVKKDDIKEILEKSGAEEWAYIVHDQDETRPHIHVVLKFKNPHSIEAVAKLFDDKAQYVDIWNGRIANAYSYLIHETATAKEEGKYHYKATDVVASFDFPARIDEINQKVKQSPKEISKLIDEYADEKISKNELQEKIGVLNFAKRKNLIDKIDAVLAYKKHQEFLKEYEGEKCKVFWLWGKAGTGKSRLSREIFQSRHSNDFFVAGSARDHFQNYEGQKYIIINDLRPSDYNYGSLLTMLDPYELDKSASSRYFDKPINALIIIITTPYSPQAFYNNAQINDTIVDSFDQLKRRIQAILVTKDNYEQVKQAILYYDALETAIIETKRKIKHTRQDNA</sequence>
<evidence type="ECO:0000313" key="3">
    <source>
        <dbReference type="EMBL" id="MBI1707186.1"/>
    </source>
</evidence>
<evidence type="ECO:0000259" key="1">
    <source>
        <dbReference type="Pfam" id="PF00910"/>
    </source>
</evidence>
<comment type="caution">
    <text evidence="3">The sequence shown here is derived from an EMBL/GenBank/DDBJ whole genome shotgun (WGS) entry which is preliminary data.</text>
</comment>
<dbReference type="GO" id="GO:0006260">
    <property type="term" value="P:DNA replication"/>
    <property type="evidence" value="ECO:0007669"/>
    <property type="project" value="InterPro"/>
</dbReference>
<feature type="domain" description="Helicase superfamily 3 single-stranded DNA/RNA virus" evidence="1">
    <location>
        <begin position="199"/>
        <end position="253"/>
    </location>
</feature>
<dbReference type="InterPro" id="IPR002631">
    <property type="entry name" value="Plasmid_rep_OBD"/>
</dbReference>
<organism evidence="3 4">
    <name type="scientific">Lactobacillus crispatus</name>
    <dbReference type="NCBI Taxonomy" id="47770"/>
    <lineage>
        <taxon>Bacteria</taxon>
        <taxon>Bacillati</taxon>
        <taxon>Bacillota</taxon>
        <taxon>Bacilli</taxon>
        <taxon>Lactobacillales</taxon>
        <taxon>Lactobacillaceae</taxon>
        <taxon>Lactobacillus</taxon>
    </lineage>
</organism>
<dbReference type="GO" id="GO:0003916">
    <property type="term" value="F:DNA topoisomerase activity"/>
    <property type="evidence" value="ECO:0007669"/>
    <property type="project" value="InterPro"/>
</dbReference>
<name>A0AAW4DMD5_9LACO</name>
<reference evidence="3" key="1">
    <citation type="submission" date="2020-07" db="EMBL/GenBank/DDBJ databases">
        <title>Comparative genomics analyses of Lactobacillus crispatus isolated from different ecological niches.</title>
        <authorList>
            <person name="Mancino W."/>
            <person name="Mancabelli L."/>
            <person name="Lugli G.A."/>
            <person name="Milani C."/>
            <person name="Viappiani A."/>
            <person name="Anzalone R."/>
            <person name="Longhi G."/>
            <person name="Ventura M."/>
            <person name="Turroni F."/>
        </authorList>
    </citation>
    <scope>NUCLEOTIDE SEQUENCE</scope>
    <source>
        <strain evidence="3">LB65</strain>
    </source>
</reference>
<dbReference type="RefSeq" id="WP_198566323.1">
    <property type="nucleotide sequence ID" value="NZ_JACCPP010000002.1"/>
</dbReference>
<protein>
    <submittedName>
        <fullName evidence="3">Replication protein</fullName>
    </submittedName>
</protein>
<gene>
    <name evidence="3" type="ORF">HYQ56_0163</name>
</gene>
<feature type="domain" description="Plasmid replication protein origin binding" evidence="2">
    <location>
        <begin position="5"/>
        <end position="119"/>
    </location>
</feature>
<accession>A0AAW4DMD5</accession>
<dbReference type="InterPro" id="IPR027417">
    <property type="entry name" value="P-loop_NTPase"/>
</dbReference>
<dbReference type="Gene3D" id="3.40.1310.30">
    <property type="match status" value="1"/>
</dbReference>
<dbReference type="Gene3D" id="3.40.50.300">
    <property type="entry name" value="P-loop containing nucleotide triphosphate hydrolases"/>
    <property type="match status" value="1"/>
</dbReference>